<name>C0SQN7_LEVBR</name>
<accession>C0SQN7</accession>
<evidence type="ECO:0000256" key="5">
    <source>
        <dbReference type="PIRSR" id="PIRSR606118-50"/>
    </source>
</evidence>
<geneLocation type="plasmid" evidence="9">
    <name>pUCCLBBS449_A</name>
</geneLocation>
<dbReference type="InterPro" id="IPR050639">
    <property type="entry name" value="SSR_resolvase"/>
</dbReference>
<dbReference type="CDD" id="cd03768">
    <property type="entry name" value="SR_ResInv"/>
    <property type="match status" value="1"/>
</dbReference>
<gene>
    <name evidence="9" type="ORF">UCCLBBS449_pA0033</name>
</gene>
<evidence type="ECO:0000313" key="8">
    <source>
        <dbReference type="EMBL" id="BAH56419.1"/>
    </source>
</evidence>
<evidence type="ECO:0000256" key="3">
    <source>
        <dbReference type="ARBA" id="ARBA00023125"/>
    </source>
</evidence>
<evidence type="ECO:0000256" key="2">
    <source>
        <dbReference type="ARBA" id="ARBA00022908"/>
    </source>
</evidence>
<dbReference type="Pfam" id="PF00239">
    <property type="entry name" value="Resolvase"/>
    <property type="match status" value="1"/>
</dbReference>
<reference evidence="8" key="1">
    <citation type="journal article" date="2009" name="Microbiology">
        <title>Characterization of four plasmids harboured in a Lactobacillus brevis strain encoding a novel bacteriocin, brevicin 925A, and construction of a shuttle vector for lactic acid bacteria and Escherichia coli.</title>
        <authorList>
            <person name="Wada T."/>
            <person name="Noda M."/>
            <person name="Kashiwabara F."/>
            <person name="Jeon H.J."/>
            <person name="Shirakawa A."/>
            <person name="Yabu H."/>
            <person name="Matoba Y."/>
            <person name="Kumagai T."/>
            <person name="Sugiyama M."/>
        </authorList>
    </citation>
    <scope>NUCLEOTIDE SEQUENCE</scope>
    <source>
        <strain evidence="8">925A</strain>
        <plasmid evidence="8">pLB925A04</plasmid>
    </source>
</reference>
<evidence type="ECO:0000313" key="9">
    <source>
        <dbReference type="EMBL" id="QCZ54439.1"/>
    </source>
</evidence>
<keyword evidence="4" id="KW-0233">DNA recombination</keyword>
<comment type="similarity">
    <text evidence="1">Belongs to the site-specific recombinase resolvase family.</text>
</comment>
<dbReference type="RefSeq" id="WP_012695400.1">
    <property type="nucleotide sequence ID" value="NC_012551.1"/>
</dbReference>
<dbReference type="InterPro" id="IPR006118">
    <property type="entry name" value="Recombinase_CS"/>
</dbReference>
<dbReference type="PROSITE" id="PS00398">
    <property type="entry name" value="RECOMBINASES_2"/>
    <property type="match status" value="1"/>
</dbReference>
<dbReference type="GO" id="GO:0003677">
    <property type="term" value="F:DNA binding"/>
    <property type="evidence" value="ECO:0007669"/>
    <property type="project" value="UniProtKB-KW"/>
</dbReference>
<dbReference type="GO" id="GO:0000150">
    <property type="term" value="F:DNA strand exchange activity"/>
    <property type="evidence" value="ECO:0007669"/>
    <property type="project" value="InterPro"/>
</dbReference>
<dbReference type="PROSITE" id="PS51736">
    <property type="entry name" value="RECOMBINASES_3"/>
    <property type="match status" value="1"/>
</dbReference>
<dbReference type="Gene3D" id="3.40.50.1390">
    <property type="entry name" value="Resolvase, N-terminal catalytic domain"/>
    <property type="match status" value="1"/>
</dbReference>
<dbReference type="PATRIC" id="fig|1580.50.peg.2407"/>
<keyword evidence="3" id="KW-0238">DNA-binding</keyword>
<dbReference type="Proteomes" id="UP000307074">
    <property type="component" value="Plasmid pUCCLBBS449_A"/>
</dbReference>
<dbReference type="PANTHER" id="PTHR30461:SF26">
    <property type="entry name" value="RESOLVASE HOMOLOG YNEB"/>
    <property type="match status" value="1"/>
</dbReference>
<dbReference type="PANTHER" id="PTHR30461">
    <property type="entry name" value="DNA-INVERTASE FROM LAMBDOID PROPHAGE"/>
    <property type="match status" value="1"/>
</dbReference>
<evidence type="ECO:0000256" key="1">
    <source>
        <dbReference type="ARBA" id="ARBA00009913"/>
    </source>
</evidence>
<dbReference type="SMART" id="SM00857">
    <property type="entry name" value="Resolvase"/>
    <property type="match status" value="1"/>
</dbReference>
<dbReference type="EMBL" id="AB370337">
    <property type="protein sequence ID" value="BAH56419.1"/>
    <property type="molecule type" value="Genomic_DNA"/>
</dbReference>
<dbReference type="PROSITE" id="PS00397">
    <property type="entry name" value="RECOMBINASES_1"/>
    <property type="match status" value="1"/>
</dbReference>
<evidence type="ECO:0000256" key="6">
    <source>
        <dbReference type="PROSITE-ProRule" id="PRU10137"/>
    </source>
</evidence>
<sequence length="205" mass="23305">MKIGYARVSSTDQNLARQIKALKKAECEKIFEEKQSGKSTENRPELQAAIAYVRQGDTLVIASLDRLSRNYDDASDIIKQIRDKQVKMEVLDAPFLSMRTGDSDMDKFMFDLLTKLLAYMAQTERKKIRERQRQGIEIAKANGKYRGTRPAYAADAPNPQKRFIYRRIVDQLRTKATGAPISYRAIAAETGVSVQTVINIKNRLV</sequence>
<organism evidence="8">
    <name type="scientific">Levilactobacillus brevis</name>
    <name type="common">Lactobacillus brevis</name>
    <dbReference type="NCBI Taxonomy" id="1580"/>
    <lineage>
        <taxon>Bacteria</taxon>
        <taxon>Bacillati</taxon>
        <taxon>Bacillota</taxon>
        <taxon>Bacilli</taxon>
        <taxon>Lactobacillales</taxon>
        <taxon>Lactobacillaceae</taxon>
        <taxon>Levilactobacillus</taxon>
    </lineage>
</organism>
<dbReference type="AlphaFoldDB" id="C0SQN7"/>
<feature type="domain" description="Resolvase/invertase-type recombinase catalytic" evidence="7">
    <location>
        <begin position="1"/>
        <end position="143"/>
    </location>
</feature>
<dbReference type="GO" id="GO:0015074">
    <property type="term" value="P:DNA integration"/>
    <property type="evidence" value="ECO:0007669"/>
    <property type="project" value="UniProtKB-KW"/>
</dbReference>
<protein>
    <submittedName>
        <fullName evidence="8 9">Recombinase</fullName>
    </submittedName>
</protein>
<dbReference type="OrthoDB" id="9797501at2"/>
<keyword evidence="2" id="KW-0229">DNA integration</keyword>
<evidence type="ECO:0000313" key="10">
    <source>
        <dbReference type="Proteomes" id="UP000307074"/>
    </source>
</evidence>
<geneLocation type="plasmid" evidence="10">
    <name>pucclbbs449_a</name>
</geneLocation>
<feature type="active site" description="O-(5'-phospho-DNA)-serine intermediate" evidence="5 6">
    <location>
        <position position="9"/>
    </location>
</feature>
<proteinExistence type="inferred from homology"/>
<dbReference type="SUPFAM" id="SSF53041">
    <property type="entry name" value="Resolvase-like"/>
    <property type="match status" value="1"/>
</dbReference>
<reference evidence="9 10" key="2">
    <citation type="submission" date="2018-07" db="EMBL/GenBank/DDBJ databases">
        <authorList>
            <person name="Feyereisen M."/>
        </authorList>
    </citation>
    <scope>NUCLEOTIDE SEQUENCE [LARGE SCALE GENOMIC DNA]</scope>
    <source>
        <strain evidence="9 10">UCCLBBS449</strain>
        <plasmid evidence="10">pucclbbs449_a</plasmid>
        <plasmid evidence="9">pUCCLBBS449_A</plasmid>
    </source>
</reference>
<dbReference type="InterPro" id="IPR036162">
    <property type="entry name" value="Resolvase-like_N_sf"/>
</dbReference>
<dbReference type="Gene3D" id="1.10.10.60">
    <property type="entry name" value="Homeodomain-like"/>
    <property type="match status" value="1"/>
</dbReference>
<geneLocation type="plasmid" evidence="8">
    <name>pLB925A04</name>
</geneLocation>
<dbReference type="InterPro" id="IPR006119">
    <property type="entry name" value="Resolv_N"/>
</dbReference>
<dbReference type="EMBL" id="CP031199">
    <property type="protein sequence ID" value="QCZ54439.1"/>
    <property type="molecule type" value="Genomic_DNA"/>
</dbReference>
<evidence type="ECO:0000259" key="7">
    <source>
        <dbReference type="PROSITE" id="PS51736"/>
    </source>
</evidence>
<keyword evidence="8" id="KW-0614">Plasmid</keyword>
<evidence type="ECO:0000256" key="4">
    <source>
        <dbReference type="ARBA" id="ARBA00023172"/>
    </source>
</evidence>